<dbReference type="Gene3D" id="1.10.357.10">
    <property type="entry name" value="Tetracycline Repressor, domain 2"/>
    <property type="match status" value="1"/>
</dbReference>
<comment type="caution">
    <text evidence="10">The sequence shown here is derived from an EMBL/GenBank/DDBJ whole genome shotgun (WGS) entry which is preliminary data.</text>
</comment>
<feature type="domain" description="HTH tetR-type" evidence="9">
    <location>
        <begin position="8"/>
        <end position="68"/>
    </location>
</feature>
<accession>N8WJZ2</accession>
<dbReference type="Proteomes" id="UP000018438">
    <property type="component" value="Unassembled WGS sequence"/>
</dbReference>
<gene>
    <name evidence="7" type="primary">betI</name>
    <name evidence="10" type="ORF">F965_02423</name>
</gene>
<dbReference type="GO" id="GO:0003700">
    <property type="term" value="F:DNA-binding transcription factor activity"/>
    <property type="evidence" value="ECO:0007669"/>
    <property type="project" value="UniProtKB-UniRule"/>
</dbReference>
<dbReference type="PROSITE" id="PS50977">
    <property type="entry name" value="HTH_TETR_2"/>
    <property type="match status" value="1"/>
</dbReference>
<dbReference type="GO" id="GO:0000976">
    <property type="term" value="F:transcription cis-regulatory region binding"/>
    <property type="evidence" value="ECO:0007669"/>
    <property type="project" value="TreeGrafter"/>
</dbReference>
<dbReference type="Pfam" id="PF13977">
    <property type="entry name" value="TetR_C_6"/>
    <property type="match status" value="1"/>
</dbReference>
<dbReference type="SUPFAM" id="SSF48498">
    <property type="entry name" value="Tetracyclin repressor-like, C-terminal domain"/>
    <property type="match status" value="1"/>
</dbReference>
<keyword evidence="3 7" id="KW-0805">Transcription regulation</keyword>
<dbReference type="GO" id="GO:0019285">
    <property type="term" value="P:glycine betaine biosynthetic process from choline"/>
    <property type="evidence" value="ECO:0007669"/>
    <property type="project" value="UniProtKB-UniRule"/>
</dbReference>
<dbReference type="InterPro" id="IPR017757">
    <property type="entry name" value="Tscrpt_rep_BetI"/>
</dbReference>
<dbReference type="GO" id="GO:0045892">
    <property type="term" value="P:negative regulation of DNA-templated transcription"/>
    <property type="evidence" value="ECO:0007669"/>
    <property type="project" value="UniProtKB-UniRule"/>
</dbReference>
<dbReference type="NCBIfam" id="NF001978">
    <property type="entry name" value="PRK00767.1"/>
    <property type="match status" value="1"/>
</dbReference>
<dbReference type="HAMAP" id="MF_00768">
    <property type="entry name" value="HTH_type_BetI"/>
    <property type="match status" value="1"/>
</dbReference>
<organism evidence="10 11">
    <name type="scientific">Acinetobacter schindleri NIPH 900</name>
    <dbReference type="NCBI Taxonomy" id="1217675"/>
    <lineage>
        <taxon>Bacteria</taxon>
        <taxon>Pseudomonadati</taxon>
        <taxon>Pseudomonadota</taxon>
        <taxon>Gammaproteobacteria</taxon>
        <taxon>Moraxellales</taxon>
        <taxon>Moraxellaceae</taxon>
        <taxon>Acinetobacter</taxon>
    </lineage>
</organism>
<evidence type="ECO:0000256" key="5">
    <source>
        <dbReference type="ARBA" id="ARBA00023163"/>
    </source>
</evidence>
<comment type="pathway">
    <text evidence="1 7">Amine and polyamine biosynthesis; betaine biosynthesis via choline pathway [regulation].</text>
</comment>
<dbReference type="AlphaFoldDB" id="N8WJZ2"/>
<dbReference type="RefSeq" id="WP_004809378.1">
    <property type="nucleotide sequence ID" value="NZ_KB849443.1"/>
</dbReference>
<dbReference type="HOGENOM" id="CLU_069356_15_4_6"/>
<dbReference type="SUPFAM" id="SSF46689">
    <property type="entry name" value="Homeodomain-like"/>
    <property type="match status" value="1"/>
</dbReference>
<dbReference type="InterPro" id="IPR036271">
    <property type="entry name" value="Tet_transcr_reg_TetR-rel_C_sf"/>
</dbReference>
<keyword evidence="11" id="KW-1185">Reference proteome</keyword>
<dbReference type="InterPro" id="IPR001647">
    <property type="entry name" value="HTH_TetR"/>
</dbReference>
<dbReference type="EMBL" id="APPI01000022">
    <property type="protein sequence ID" value="ENV12402.1"/>
    <property type="molecule type" value="Genomic_DNA"/>
</dbReference>
<evidence type="ECO:0000256" key="7">
    <source>
        <dbReference type="HAMAP-Rule" id="MF_00768"/>
    </source>
</evidence>
<proteinExistence type="inferred from homology"/>
<evidence type="ECO:0000256" key="6">
    <source>
        <dbReference type="ARBA" id="ARBA00024936"/>
    </source>
</evidence>
<evidence type="ECO:0000313" key="11">
    <source>
        <dbReference type="Proteomes" id="UP000018438"/>
    </source>
</evidence>
<reference evidence="10 11" key="1">
    <citation type="submission" date="2013-02" db="EMBL/GenBank/DDBJ databases">
        <title>The Genome Sequence of Acinetobacter schindleri NIPH 900.</title>
        <authorList>
            <consortium name="The Broad Institute Genome Sequencing Platform"/>
            <consortium name="The Broad Institute Genome Sequencing Center for Infectious Disease"/>
            <person name="Cerqueira G."/>
            <person name="Feldgarden M."/>
            <person name="Courvalin P."/>
            <person name="Perichon B."/>
            <person name="Grillot-Courvalin C."/>
            <person name="Clermont D."/>
            <person name="Rocha E."/>
            <person name="Yoon E.-J."/>
            <person name="Nemec A."/>
            <person name="Walker B."/>
            <person name="Young S.K."/>
            <person name="Zeng Q."/>
            <person name="Gargeya S."/>
            <person name="Fitzgerald M."/>
            <person name="Haas B."/>
            <person name="Abouelleil A."/>
            <person name="Alvarado L."/>
            <person name="Arachchi H.M."/>
            <person name="Berlin A.M."/>
            <person name="Chapman S.B."/>
            <person name="Dewar J."/>
            <person name="Goldberg J."/>
            <person name="Griggs A."/>
            <person name="Gujja S."/>
            <person name="Hansen M."/>
            <person name="Howarth C."/>
            <person name="Imamovic A."/>
            <person name="Larimer J."/>
            <person name="McCowan C."/>
            <person name="Murphy C."/>
            <person name="Neiman D."/>
            <person name="Pearson M."/>
            <person name="Priest M."/>
            <person name="Roberts A."/>
            <person name="Saif S."/>
            <person name="Shea T."/>
            <person name="Sisk P."/>
            <person name="Sykes S."/>
            <person name="Wortman J."/>
            <person name="Nusbaum C."/>
            <person name="Birren B."/>
        </authorList>
    </citation>
    <scope>NUCLEOTIDE SEQUENCE [LARGE SCALE GENOMIC DNA]</scope>
    <source>
        <strain evidence="10 11">NIPH 900</strain>
    </source>
</reference>
<comment type="function">
    <text evidence="6">Repressor involved in the biosynthesis of the osmoprotectant glycine betaine. It represses transcription of the choline transporter BetT and the genes of BetAB involved in the synthesis of glycine betaine.</text>
</comment>
<dbReference type="PRINTS" id="PR00455">
    <property type="entry name" value="HTHTETR"/>
</dbReference>
<dbReference type="InterPro" id="IPR039538">
    <property type="entry name" value="BetI_C"/>
</dbReference>
<dbReference type="PANTHER" id="PTHR30055:SF234">
    <property type="entry name" value="HTH-TYPE TRANSCRIPTIONAL REGULATOR BETI"/>
    <property type="match status" value="1"/>
</dbReference>
<dbReference type="InterPro" id="IPR009057">
    <property type="entry name" value="Homeodomain-like_sf"/>
</dbReference>
<evidence type="ECO:0000256" key="3">
    <source>
        <dbReference type="ARBA" id="ARBA00023015"/>
    </source>
</evidence>
<dbReference type="UniPathway" id="UPA00529"/>
<name>N8WJZ2_9GAMM</name>
<keyword evidence="5 7" id="KW-0804">Transcription</keyword>
<keyword evidence="4 7" id="KW-0238">DNA-binding</keyword>
<evidence type="ECO:0000259" key="9">
    <source>
        <dbReference type="PROSITE" id="PS50977"/>
    </source>
</evidence>
<sequence>MPKVGMQPIRRQQLIDATLAAVNELGFAESSISQIAQRAGVSTGIISHYFGGKNGLIEATMRYLLQQLGKSVAEMQSQVDSTPEQRLLAIVRGNFAAPQTDKAAMKVWLAFWASSLHQPDLHRLQQVNHYRLHSNIKYEFMKALPKAQAEKAAQGLAALIDGFWLRGALINEELDPEMPIELCSDYIRQQLKNDSTARESH</sequence>
<dbReference type="PANTHER" id="PTHR30055">
    <property type="entry name" value="HTH-TYPE TRANSCRIPTIONAL REGULATOR RUTR"/>
    <property type="match status" value="1"/>
</dbReference>
<evidence type="ECO:0000256" key="8">
    <source>
        <dbReference type="PROSITE-ProRule" id="PRU00335"/>
    </source>
</evidence>
<protein>
    <recommendedName>
        <fullName evidence="7">HTH-type transcriptional regulator BetI</fullName>
    </recommendedName>
</protein>
<feature type="DNA-binding region" description="H-T-H motif" evidence="7 8">
    <location>
        <begin position="31"/>
        <end position="50"/>
    </location>
</feature>
<dbReference type="InterPro" id="IPR023772">
    <property type="entry name" value="DNA-bd_HTH_TetR-type_CS"/>
</dbReference>
<comment type="function">
    <text evidence="7">Repressor involved in choline regulation of the bet genes.</text>
</comment>
<evidence type="ECO:0000256" key="4">
    <source>
        <dbReference type="ARBA" id="ARBA00023125"/>
    </source>
</evidence>
<keyword evidence="2 7" id="KW-0678">Repressor</keyword>
<dbReference type="PROSITE" id="PS01081">
    <property type="entry name" value="HTH_TETR_1"/>
    <property type="match status" value="1"/>
</dbReference>
<dbReference type="NCBIfam" id="TIGR03384">
    <property type="entry name" value="betaine_BetI"/>
    <property type="match status" value="1"/>
</dbReference>
<dbReference type="PATRIC" id="fig|1217675.3.peg.2339"/>
<evidence type="ECO:0000256" key="1">
    <source>
        <dbReference type="ARBA" id="ARBA00004719"/>
    </source>
</evidence>
<evidence type="ECO:0000256" key="2">
    <source>
        <dbReference type="ARBA" id="ARBA00022491"/>
    </source>
</evidence>
<dbReference type="InterPro" id="IPR050109">
    <property type="entry name" value="HTH-type_TetR-like_transc_reg"/>
</dbReference>
<evidence type="ECO:0000313" key="10">
    <source>
        <dbReference type="EMBL" id="ENV12402.1"/>
    </source>
</evidence>
<dbReference type="Pfam" id="PF00440">
    <property type="entry name" value="TetR_N"/>
    <property type="match status" value="1"/>
</dbReference>